<dbReference type="PANTHER" id="PTHR43283">
    <property type="entry name" value="BETA-LACTAMASE-RELATED"/>
    <property type="match status" value="1"/>
</dbReference>
<reference evidence="3 4" key="1">
    <citation type="journal article" date="2006" name="Genome Biol.">
        <title>Genomic analysis reveals that Pseudomonas aeruginosa virulence is combinatorial.</title>
        <authorList>
            <person name="Lee D.G."/>
            <person name="Urbach J.M."/>
            <person name="Wu G."/>
            <person name="Liberati N.T."/>
            <person name="Feinbaum R.L."/>
            <person name="Miyata S."/>
            <person name="Diggins L.T."/>
            <person name="He J."/>
            <person name="Saucier M."/>
            <person name="Deziel E."/>
            <person name="Friedman L."/>
            <person name="Li L."/>
            <person name="Grills G."/>
            <person name="Montgomery K."/>
            <person name="Kucherlapati R."/>
            <person name="Rahme L.G."/>
            <person name="Ausubel F.M."/>
        </authorList>
    </citation>
    <scope>NUCLEOTIDE SEQUENCE [LARGE SCALE GENOMIC DNA]</scope>
    <source>
        <strain evidence="3 4">UCBPP-PA14</strain>
    </source>
</reference>
<evidence type="ECO:0000313" key="4">
    <source>
        <dbReference type="Proteomes" id="UP000000653"/>
    </source>
</evidence>
<dbReference type="Gene3D" id="3.40.710.10">
    <property type="entry name" value="DD-peptidase/beta-lactamase superfamily"/>
    <property type="match status" value="1"/>
</dbReference>
<accession>A0A0H2ZGJ6</accession>
<feature type="chain" id="PRO_5030007765" evidence="1">
    <location>
        <begin position="38"/>
        <end position="384"/>
    </location>
</feature>
<dbReference type="SUPFAM" id="SSF56601">
    <property type="entry name" value="beta-lactamase/transpeptidase-like"/>
    <property type="match status" value="1"/>
</dbReference>
<sequence length="384" mass="43209">MLGLPLDRREGPPMPALPLSRRALAALALVFALPALAEDWPDTDWPRAQQPAGPALEAFERYAFGRRDDVRRKGIRTDAVVVIRDGRLLYERYAGPSRAETPHLTWSVSKSLLATLLGVAEGEGRFQLDDPVARYYPPFARHPEVTLRHLLNWSSGLDWQEDYEFAPLKSSVVAMLYTRGRDDMAGFVAETPPARPPGRRFRYSSGDSNVLAAALHGMLGADYAEYPWRALFEPLGIRSAVWERDAAGTFVGSSYVYMSARDLARVGLLMQRHGRWRERQLLPLAWVEFNLTPFARYRPSAEEEGEAVPGGQWWLNRAVKGARAPWPDVAETAFAALGHWGQALYVLPEEKLVIVRYADDRDGRFRHNEFLRLAQAAFAGEARP</sequence>
<evidence type="ECO:0000259" key="2">
    <source>
        <dbReference type="Pfam" id="PF00144"/>
    </source>
</evidence>
<dbReference type="InterPro" id="IPR001466">
    <property type="entry name" value="Beta-lactam-related"/>
</dbReference>
<dbReference type="EMBL" id="CP000438">
    <property type="protein sequence ID" value="ABJ13617.1"/>
    <property type="molecule type" value="Genomic_DNA"/>
</dbReference>
<dbReference type="BioCyc" id="PAER208963:G1G74-4761-MONOMER"/>
<dbReference type="KEGG" id="pau:PA14_56530"/>
<feature type="domain" description="Beta-lactamase-related" evidence="2">
    <location>
        <begin position="70"/>
        <end position="374"/>
    </location>
</feature>
<gene>
    <name evidence="3" type="ordered locus">PA14_56530</name>
</gene>
<evidence type="ECO:0000313" key="3">
    <source>
        <dbReference type="EMBL" id="ABJ13617.1"/>
    </source>
</evidence>
<dbReference type="InterPro" id="IPR012338">
    <property type="entry name" value="Beta-lactam/transpept-like"/>
</dbReference>
<proteinExistence type="predicted"/>
<feature type="signal peptide" evidence="1">
    <location>
        <begin position="1"/>
        <end position="37"/>
    </location>
</feature>
<name>A0A0H2ZGJ6_PSEAB</name>
<dbReference type="InterPro" id="IPR050789">
    <property type="entry name" value="Diverse_Enzym_Activities"/>
</dbReference>
<organism evidence="3 4">
    <name type="scientific">Pseudomonas aeruginosa (strain UCBPP-PA14)</name>
    <dbReference type="NCBI Taxonomy" id="208963"/>
    <lineage>
        <taxon>Bacteria</taxon>
        <taxon>Pseudomonadati</taxon>
        <taxon>Pseudomonadota</taxon>
        <taxon>Gammaproteobacteria</taxon>
        <taxon>Pseudomonadales</taxon>
        <taxon>Pseudomonadaceae</taxon>
        <taxon>Pseudomonas</taxon>
    </lineage>
</organism>
<protein>
    <submittedName>
        <fullName evidence="3">Putative beta-lactamase</fullName>
    </submittedName>
</protein>
<dbReference type="HOGENOM" id="CLU_030169_5_0_6"/>
<evidence type="ECO:0000256" key="1">
    <source>
        <dbReference type="SAM" id="SignalP"/>
    </source>
</evidence>
<dbReference type="Pfam" id="PF00144">
    <property type="entry name" value="Beta-lactamase"/>
    <property type="match status" value="1"/>
</dbReference>
<dbReference type="AlphaFoldDB" id="A0A0H2ZGJ6"/>
<dbReference type="Proteomes" id="UP000000653">
    <property type="component" value="Chromosome"/>
</dbReference>
<dbReference type="PANTHER" id="PTHR43283:SF7">
    <property type="entry name" value="BETA-LACTAMASE-RELATED DOMAIN-CONTAINING PROTEIN"/>
    <property type="match status" value="1"/>
</dbReference>
<keyword evidence="1" id="KW-0732">Signal</keyword>